<reference evidence="11 12" key="1">
    <citation type="journal article" date="2024" name="Microbiology">
        <title>Methylomarinum rosea sp. nov., a novel halophilic methanotrophic bacterium from the hypersaline Lake Elton.</title>
        <authorList>
            <person name="Suleimanov R.Z."/>
            <person name="Oshkin I.Y."/>
            <person name="Danilova O.V."/>
            <person name="Suzina N.E."/>
            <person name="Dedysh S.N."/>
        </authorList>
    </citation>
    <scope>NUCLEOTIDE SEQUENCE [LARGE SCALE GENOMIC DNA]</scope>
    <source>
        <strain evidence="11 12">Ch1-1</strain>
    </source>
</reference>
<evidence type="ECO:0000256" key="9">
    <source>
        <dbReference type="ARBA" id="ARBA00023136"/>
    </source>
</evidence>
<evidence type="ECO:0000256" key="5">
    <source>
        <dbReference type="ARBA" id="ARBA00022692"/>
    </source>
</evidence>
<feature type="transmembrane region" description="Helical" evidence="10">
    <location>
        <begin position="241"/>
        <end position="260"/>
    </location>
</feature>
<keyword evidence="5 10" id="KW-0812">Transmembrane</keyword>
<evidence type="ECO:0000256" key="4">
    <source>
        <dbReference type="ARBA" id="ARBA00022538"/>
    </source>
</evidence>
<feature type="transmembrane region" description="Helical" evidence="10">
    <location>
        <begin position="418"/>
        <end position="439"/>
    </location>
</feature>
<protein>
    <submittedName>
        <fullName evidence="11">TrkH family potassium uptake protein</fullName>
    </submittedName>
</protein>
<keyword evidence="9 10" id="KW-0472">Membrane</keyword>
<keyword evidence="3" id="KW-1003">Cell membrane</keyword>
<dbReference type="Pfam" id="PF02386">
    <property type="entry name" value="TrkH"/>
    <property type="match status" value="1"/>
</dbReference>
<sequence length="456" mass="49372">MTIMFSLRRRFKLARIHLSNTVLKASPPAILIAGYLGLIVTGTLLLKLQIATPKAIGWLDALFTATSAVTVTGLVVLDTGADFTVFGQIVIALLIQAGGLGFMTFSILTAMSMGKRIGIKHQLLALEALNQTSLSKIWEVAFAVFYFAFSIEAAGIVLLTLLWSTDHGWSQALYEAFFYTISAFNNAGFALSADSLTRYAFNLPVNLVVSALFIIGGLGFVVLLDLWQIRGWKKLQIYSKAMIGSTVIINLLAWLLVWLFERNNPGTIGSLPLADQLTAAWFQAVTPRTAGFNALPVEALSDSTTLMTLLLMFIGGGSLSTASGIKLGTFIVIFMSIYAFLGRRDEVTLMHRSISQNTVMKAFAISVISLALVFAGTLLLSVLQQAPLIDILFEVVSALGTVGLSRGLTGELSVAGQWLIMVLMFVGRLGPLTFVYVIATPRQRRIKYPGVDIQVG</sequence>
<evidence type="ECO:0000256" key="7">
    <source>
        <dbReference type="ARBA" id="ARBA00022989"/>
    </source>
</evidence>
<gene>
    <name evidence="11" type="ORF">Q9L42_013740</name>
</gene>
<keyword evidence="4" id="KW-0633">Potassium transport</keyword>
<evidence type="ECO:0000256" key="2">
    <source>
        <dbReference type="ARBA" id="ARBA00022448"/>
    </source>
</evidence>
<evidence type="ECO:0000256" key="8">
    <source>
        <dbReference type="ARBA" id="ARBA00023065"/>
    </source>
</evidence>
<dbReference type="RefSeq" id="WP_349431253.1">
    <property type="nucleotide sequence ID" value="NZ_CP157743.1"/>
</dbReference>
<keyword evidence="8" id="KW-0406">Ion transport</keyword>
<dbReference type="InterPro" id="IPR001969">
    <property type="entry name" value="Aspartic_peptidase_AS"/>
</dbReference>
<feature type="transmembrane region" description="Helical" evidence="10">
    <location>
        <begin position="140"/>
        <end position="163"/>
    </location>
</feature>
<dbReference type="GO" id="GO:0004190">
    <property type="term" value="F:aspartic-type endopeptidase activity"/>
    <property type="evidence" value="ECO:0007669"/>
    <property type="project" value="InterPro"/>
</dbReference>
<dbReference type="PANTHER" id="PTHR32024">
    <property type="entry name" value="TRK SYSTEM POTASSIUM UPTAKE PROTEIN TRKG-RELATED"/>
    <property type="match status" value="1"/>
</dbReference>
<dbReference type="GO" id="GO:0015379">
    <property type="term" value="F:potassium:chloride symporter activity"/>
    <property type="evidence" value="ECO:0007669"/>
    <property type="project" value="InterPro"/>
</dbReference>
<comment type="subcellular location">
    <subcellularLocation>
        <location evidence="1">Cell membrane</location>
        <topology evidence="1">Multi-pass membrane protein</topology>
    </subcellularLocation>
</comment>
<dbReference type="InterPro" id="IPR004772">
    <property type="entry name" value="TrkH"/>
</dbReference>
<keyword evidence="12" id="KW-1185">Reference proteome</keyword>
<accession>A0AAU7NR10</accession>
<dbReference type="GO" id="GO:0005886">
    <property type="term" value="C:plasma membrane"/>
    <property type="evidence" value="ECO:0007669"/>
    <property type="project" value="UniProtKB-SubCell"/>
</dbReference>
<keyword evidence="2" id="KW-0813">Transport</keyword>
<dbReference type="KEGG" id="mech:Q9L42_013740"/>
<evidence type="ECO:0000313" key="12">
    <source>
        <dbReference type="Proteomes" id="UP001225378"/>
    </source>
</evidence>
<feature type="transmembrane region" description="Helical" evidence="10">
    <location>
        <begin position="207"/>
        <end position="229"/>
    </location>
</feature>
<feature type="transmembrane region" description="Helical" evidence="10">
    <location>
        <begin position="58"/>
        <end position="77"/>
    </location>
</feature>
<dbReference type="PROSITE" id="PS00141">
    <property type="entry name" value="ASP_PROTEASE"/>
    <property type="match status" value="1"/>
</dbReference>
<dbReference type="InterPro" id="IPR003445">
    <property type="entry name" value="Cat_transpt"/>
</dbReference>
<evidence type="ECO:0000313" key="11">
    <source>
        <dbReference type="EMBL" id="XBS19420.1"/>
    </source>
</evidence>
<evidence type="ECO:0000256" key="3">
    <source>
        <dbReference type="ARBA" id="ARBA00022475"/>
    </source>
</evidence>
<dbReference type="PANTHER" id="PTHR32024:SF1">
    <property type="entry name" value="KTR SYSTEM POTASSIUM UPTAKE PROTEIN B"/>
    <property type="match status" value="1"/>
</dbReference>
<keyword evidence="6" id="KW-0630">Potassium</keyword>
<dbReference type="NCBIfam" id="TIGR00933">
    <property type="entry name" value="2a38"/>
    <property type="match status" value="1"/>
</dbReference>
<dbReference type="GO" id="GO:0006508">
    <property type="term" value="P:proteolysis"/>
    <property type="evidence" value="ECO:0007669"/>
    <property type="project" value="InterPro"/>
</dbReference>
<dbReference type="EMBL" id="CP157743">
    <property type="protein sequence ID" value="XBS19420.1"/>
    <property type="molecule type" value="Genomic_DNA"/>
</dbReference>
<keyword evidence="7 10" id="KW-1133">Transmembrane helix</keyword>
<organism evidence="11 12">
    <name type="scientific">Methylomarinum roseum</name>
    <dbReference type="NCBI Taxonomy" id="3067653"/>
    <lineage>
        <taxon>Bacteria</taxon>
        <taxon>Pseudomonadati</taxon>
        <taxon>Pseudomonadota</taxon>
        <taxon>Gammaproteobacteria</taxon>
        <taxon>Methylococcales</taxon>
        <taxon>Methylococcaceae</taxon>
        <taxon>Methylomarinum</taxon>
    </lineage>
</organism>
<feature type="transmembrane region" description="Helical" evidence="10">
    <location>
        <begin position="89"/>
        <end position="111"/>
    </location>
</feature>
<name>A0AAU7NR10_9GAMM</name>
<proteinExistence type="predicted"/>
<evidence type="ECO:0000256" key="10">
    <source>
        <dbReference type="SAM" id="Phobius"/>
    </source>
</evidence>
<evidence type="ECO:0000256" key="1">
    <source>
        <dbReference type="ARBA" id="ARBA00004651"/>
    </source>
</evidence>
<feature type="transmembrane region" description="Helical" evidence="10">
    <location>
        <begin position="28"/>
        <end position="46"/>
    </location>
</feature>
<dbReference type="Proteomes" id="UP001225378">
    <property type="component" value="Chromosome"/>
</dbReference>
<evidence type="ECO:0000256" key="6">
    <source>
        <dbReference type="ARBA" id="ARBA00022958"/>
    </source>
</evidence>
<feature type="transmembrane region" description="Helical" evidence="10">
    <location>
        <begin position="310"/>
        <end position="341"/>
    </location>
</feature>
<dbReference type="AlphaFoldDB" id="A0AAU7NR10"/>
<feature type="transmembrane region" description="Helical" evidence="10">
    <location>
        <begin position="362"/>
        <end position="383"/>
    </location>
</feature>